<gene>
    <name evidence="2" type="ORF">EDC50_1789</name>
</gene>
<sequence length="85" mass="8684">MRILRTVAVAAIGYAAYRAWQRRPGAPRRPSAPLDEGETTSPHGDPVLAGEPRASIGLASQAAGQASHGIGSGDTPNPGRAQDGL</sequence>
<comment type="caution">
    <text evidence="2">The sequence shown here is derived from an EMBL/GenBank/DDBJ whole genome shotgun (WGS) entry which is preliminary data.</text>
</comment>
<evidence type="ECO:0000256" key="1">
    <source>
        <dbReference type="SAM" id="MobiDB-lite"/>
    </source>
</evidence>
<name>A0A3N4VJR0_9GAMM</name>
<proteinExistence type="predicted"/>
<evidence type="ECO:0000313" key="2">
    <source>
        <dbReference type="EMBL" id="RPE79959.1"/>
    </source>
</evidence>
<reference evidence="2 3" key="1">
    <citation type="submission" date="2018-11" db="EMBL/GenBank/DDBJ databases">
        <title>Genomic Encyclopedia of Type Strains, Phase IV (KMG-IV): sequencing the most valuable type-strain genomes for metagenomic binning, comparative biology and taxonomic classification.</title>
        <authorList>
            <person name="Goeker M."/>
        </authorList>
    </citation>
    <scope>NUCLEOTIDE SEQUENCE [LARGE SCALE GENOMIC DNA]</scope>
    <source>
        <strain evidence="2 3">DSM 25623</strain>
    </source>
</reference>
<organism evidence="2 3">
    <name type="scientific">Vulcaniibacterium tengchongense</name>
    <dbReference type="NCBI Taxonomy" id="1273429"/>
    <lineage>
        <taxon>Bacteria</taxon>
        <taxon>Pseudomonadati</taxon>
        <taxon>Pseudomonadota</taxon>
        <taxon>Gammaproteobacteria</taxon>
        <taxon>Lysobacterales</taxon>
        <taxon>Lysobacteraceae</taxon>
        <taxon>Vulcaniibacterium</taxon>
    </lineage>
</organism>
<feature type="region of interest" description="Disordered" evidence="1">
    <location>
        <begin position="20"/>
        <end position="85"/>
    </location>
</feature>
<evidence type="ECO:0000313" key="3">
    <source>
        <dbReference type="Proteomes" id="UP000269708"/>
    </source>
</evidence>
<dbReference type="RefSeq" id="WP_123770126.1">
    <property type="nucleotide sequence ID" value="NZ_RKQN01000002.1"/>
</dbReference>
<dbReference type="AlphaFoldDB" id="A0A3N4VJR0"/>
<feature type="compositionally biased region" description="Low complexity" evidence="1">
    <location>
        <begin position="20"/>
        <end position="33"/>
    </location>
</feature>
<keyword evidence="3" id="KW-1185">Reference proteome</keyword>
<dbReference type="Proteomes" id="UP000269708">
    <property type="component" value="Unassembled WGS sequence"/>
</dbReference>
<protein>
    <submittedName>
        <fullName evidence="2">Uncharacterized protein</fullName>
    </submittedName>
</protein>
<accession>A0A3N4VJR0</accession>
<dbReference type="EMBL" id="RKQN01000002">
    <property type="protein sequence ID" value="RPE79959.1"/>
    <property type="molecule type" value="Genomic_DNA"/>
</dbReference>